<dbReference type="RefSeq" id="WP_254167729.1">
    <property type="nucleotide sequence ID" value="NZ_JAHESF010000027.1"/>
</dbReference>
<proteinExistence type="predicted"/>
<dbReference type="Gene3D" id="3.30.1150.10">
    <property type="match status" value="1"/>
</dbReference>
<organism evidence="1 2">
    <name type="scientific">Chryseosolibacter histidini</name>
    <dbReference type="NCBI Taxonomy" id="2782349"/>
    <lineage>
        <taxon>Bacteria</taxon>
        <taxon>Pseudomonadati</taxon>
        <taxon>Bacteroidota</taxon>
        <taxon>Cytophagia</taxon>
        <taxon>Cytophagales</taxon>
        <taxon>Chryseotaleaceae</taxon>
        <taxon>Chryseosolibacter</taxon>
    </lineage>
</organism>
<protein>
    <recommendedName>
        <fullName evidence="3">TonB C-terminal domain-containing protein</fullName>
    </recommendedName>
</protein>
<dbReference type="Proteomes" id="UP001319200">
    <property type="component" value="Unassembled WGS sequence"/>
</dbReference>
<evidence type="ECO:0000313" key="2">
    <source>
        <dbReference type="Proteomes" id="UP001319200"/>
    </source>
</evidence>
<dbReference type="PROSITE" id="PS51257">
    <property type="entry name" value="PROKAR_LIPOPROTEIN"/>
    <property type="match status" value="1"/>
</dbReference>
<comment type="caution">
    <text evidence="1">The sequence shown here is derived from an EMBL/GenBank/DDBJ whole genome shotgun (WGS) entry which is preliminary data.</text>
</comment>
<name>A0AAP2DNP0_9BACT</name>
<dbReference type="EMBL" id="JAHESF010000027">
    <property type="protein sequence ID" value="MBT1699641.1"/>
    <property type="molecule type" value="Genomic_DNA"/>
</dbReference>
<dbReference type="AlphaFoldDB" id="A0AAP2DNP0"/>
<evidence type="ECO:0000313" key="1">
    <source>
        <dbReference type="EMBL" id="MBT1699641.1"/>
    </source>
</evidence>
<evidence type="ECO:0008006" key="3">
    <source>
        <dbReference type="Google" id="ProtNLM"/>
    </source>
</evidence>
<sequence>MKIWLTVLYLSSSTACFSQDFVGEIIYKTRVIPKKESINADSILDGASGDSAVYYISGSNYKCTFFRKGLKIYQYTYHHSDFRFYTEVPGADYITFTDSRKSHDVIKDFKIYRDSTAIIAGYKCYLAEKGYNDYTTKAYYSDSIKINPETFKGHDASDWYNELRKTGGSFNIKAITHYKDYISITEALSISFRPINDSIFDIPENKPVVASAYGLDKKVFMKKNASFSKCFAIKSKDVRDVSGRTQTLTCLVLFVVTAEGEIKNIRAHKKDPYDAYQVAIDIIKTCGLKFVPGEIDGKRVDSEYSVAVHFQI</sequence>
<gene>
    <name evidence="1" type="ORF">KK083_22270</name>
</gene>
<reference evidence="1 2" key="1">
    <citation type="submission" date="2021-05" db="EMBL/GenBank/DDBJ databases">
        <title>A Polyphasic approach of four new species of the genus Ohtaekwangia: Ohtaekwangia histidinii sp. nov., Ohtaekwangia cretensis sp. nov., Ohtaekwangia indiensis sp. nov., Ohtaekwangia reichenbachii sp. nov. from diverse environment.</title>
        <authorList>
            <person name="Octaviana S."/>
        </authorList>
    </citation>
    <scope>NUCLEOTIDE SEQUENCE [LARGE SCALE GENOMIC DNA]</scope>
    <source>
        <strain evidence="1 2">PWU4</strain>
    </source>
</reference>
<accession>A0AAP2DNP0</accession>
<keyword evidence="2" id="KW-1185">Reference proteome</keyword>